<evidence type="ECO:0000313" key="3">
    <source>
        <dbReference type="Proteomes" id="UP000240621"/>
    </source>
</evidence>
<organism evidence="2 3">
    <name type="scientific">Prolixibacter denitrificans</name>
    <dbReference type="NCBI Taxonomy" id="1541063"/>
    <lineage>
        <taxon>Bacteria</taxon>
        <taxon>Pseudomonadati</taxon>
        <taxon>Bacteroidota</taxon>
        <taxon>Bacteroidia</taxon>
        <taxon>Marinilabiliales</taxon>
        <taxon>Prolixibacteraceae</taxon>
        <taxon>Prolixibacter</taxon>
    </lineage>
</organism>
<keyword evidence="1" id="KW-0472">Membrane</keyword>
<feature type="transmembrane region" description="Helical" evidence="1">
    <location>
        <begin position="34"/>
        <end position="52"/>
    </location>
</feature>
<keyword evidence="1" id="KW-0812">Transmembrane</keyword>
<dbReference type="EMBL" id="PYGC01000002">
    <property type="protein sequence ID" value="PSK84827.1"/>
    <property type="molecule type" value="Genomic_DNA"/>
</dbReference>
<name>A0A2P8CIM4_9BACT</name>
<keyword evidence="1" id="KW-1133">Transmembrane helix</keyword>
<gene>
    <name evidence="2" type="ORF">CLV93_102618</name>
</gene>
<proteinExistence type="predicted"/>
<evidence type="ECO:0000256" key="1">
    <source>
        <dbReference type="SAM" id="Phobius"/>
    </source>
</evidence>
<dbReference type="AlphaFoldDB" id="A0A2P8CIM4"/>
<dbReference type="Proteomes" id="UP000240621">
    <property type="component" value="Unassembled WGS sequence"/>
</dbReference>
<protein>
    <submittedName>
        <fullName evidence="2">Uncharacterized protein</fullName>
    </submittedName>
</protein>
<evidence type="ECO:0000313" key="2">
    <source>
        <dbReference type="EMBL" id="PSK84827.1"/>
    </source>
</evidence>
<accession>A0A2P8CIM4</accession>
<sequence>MKYLSNNKRFLYICCNFPPSTYFELTMKKGSIPFLLYFIALFLLVVPLQRVVGKELPGKGRKEGPVRLYLEGNIVDFNYIRRNISFVDFVNDPNAADVHVIVKKRTTGSGGANYSMAFYSVMFDQIGDFTLNCNTYPSQTWNQVRDVFLRTLKMGVMPFVNEATGAESVNIKGNKKDTAFADTKPLVDPWHNWVFRIQGNGGLSMEERKKNFDYSFSGRASKVTEEWRVRNNINYSSHIREYKKTVETDTSTYDETVRTENIYKGFSSSVVRSLSDRWSFGGFFNLYSSTYRNIKYSYSLKPAVEYNFFPWDEADKRTFTVAYYAGGETVGYNEKTIFDKTKEWLWKHTLAVDFEMVQQWGGIEARVRGNQYLEMPEKYSLQFNTGINFRVAKGLSVNFGFNAESIHDQLYLPLGDISDEDLLLNTRKLPTSFEISSGIGLRYQFGSIFNSVVNTRL</sequence>
<reference evidence="2 3" key="1">
    <citation type="submission" date="2018-03" db="EMBL/GenBank/DDBJ databases">
        <title>Genomic Encyclopedia of Archaeal and Bacterial Type Strains, Phase II (KMG-II): from individual species to whole genera.</title>
        <authorList>
            <person name="Goeker M."/>
        </authorList>
    </citation>
    <scope>NUCLEOTIDE SEQUENCE [LARGE SCALE GENOMIC DNA]</scope>
    <source>
        <strain evidence="2 3">DSM 27267</strain>
    </source>
</reference>
<comment type="caution">
    <text evidence="2">The sequence shown here is derived from an EMBL/GenBank/DDBJ whole genome shotgun (WGS) entry which is preliminary data.</text>
</comment>